<dbReference type="Proteomes" id="UP001172102">
    <property type="component" value="Unassembled WGS sequence"/>
</dbReference>
<evidence type="ECO:0000313" key="1">
    <source>
        <dbReference type="EMBL" id="KAK0702717.1"/>
    </source>
</evidence>
<accession>A0AA39ZSA9</accession>
<dbReference type="EMBL" id="JAUKUA010000008">
    <property type="protein sequence ID" value="KAK0702717.1"/>
    <property type="molecule type" value="Genomic_DNA"/>
</dbReference>
<name>A0AA39ZSA9_9PEZI</name>
<gene>
    <name evidence="1" type="ORF">B0H67DRAFT_558332</name>
</gene>
<reference evidence="1" key="1">
    <citation type="submission" date="2023-06" db="EMBL/GenBank/DDBJ databases">
        <title>Genome-scale phylogeny and comparative genomics of the fungal order Sordariales.</title>
        <authorList>
            <consortium name="Lawrence Berkeley National Laboratory"/>
            <person name="Hensen N."/>
            <person name="Bonometti L."/>
            <person name="Westerberg I."/>
            <person name="Brannstrom I.O."/>
            <person name="Guillou S."/>
            <person name="Cros-Aarteil S."/>
            <person name="Calhoun S."/>
            <person name="Haridas S."/>
            <person name="Kuo A."/>
            <person name="Mondo S."/>
            <person name="Pangilinan J."/>
            <person name="Riley R."/>
            <person name="Labutti K."/>
            <person name="Andreopoulos B."/>
            <person name="Lipzen A."/>
            <person name="Chen C."/>
            <person name="Yanf M."/>
            <person name="Daum C."/>
            <person name="Ng V."/>
            <person name="Clum A."/>
            <person name="Steindorff A."/>
            <person name="Ohm R."/>
            <person name="Martin F."/>
            <person name="Silar P."/>
            <person name="Natvig D."/>
            <person name="Lalanne C."/>
            <person name="Gautier V."/>
            <person name="Ament-Velasquez S.L."/>
            <person name="Kruys A."/>
            <person name="Hutchinson M.I."/>
            <person name="Powell A.J."/>
            <person name="Barry K."/>
            <person name="Miller A.N."/>
            <person name="Grigoriev I.V."/>
            <person name="Debuchy R."/>
            <person name="Gladieux P."/>
            <person name="Thoren M.H."/>
            <person name="Johannesson H."/>
        </authorList>
    </citation>
    <scope>NUCLEOTIDE SEQUENCE</scope>
    <source>
        <strain evidence="1">SMH4607-1</strain>
    </source>
</reference>
<sequence>MAATTLDELEDRHPEILTRYQNPQGTKRWGVLHAGDPNFRQWLLNGLVPDALQTALDSNLVLSDIDIGHSFFSDWRFQPRSLVDAEIITGLIIAGLSTQHNFCAICSNYRNQRSYKCFFRKCYVIGTESSCTNCFVMRIHGGCDAEIPAIVCLNDRCDKTGFGHEHLLRPFITERFGTDQDPEAMTLYREHWEDSILMKSSIYTSLLHEIRSSPSQISDNHARALFVDDDDCTTIRADAVLHRASGH</sequence>
<comment type="caution">
    <text evidence="1">The sequence shown here is derived from an EMBL/GenBank/DDBJ whole genome shotgun (WGS) entry which is preliminary data.</text>
</comment>
<dbReference type="AlphaFoldDB" id="A0AA39ZSA9"/>
<keyword evidence="2" id="KW-1185">Reference proteome</keyword>
<evidence type="ECO:0000313" key="2">
    <source>
        <dbReference type="Proteomes" id="UP001172102"/>
    </source>
</evidence>
<proteinExistence type="predicted"/>
<protein>
    <submittedName>
        <fullName evidence="1">Uncharacterized protein</fullName>
    </submittedName>
</protein>
<organism evidence="1 2">
    <name type="scientific">Lasiosphaeris hirsuta</name>
    <dbReference type="NCBI Taxonomy" id="260670"/>
    <lineage>
        <taxon>Eukaryota</taxon>
        <taxon>Fungi</taxon>
        <taxon>Dikarya</taxon>
        <taxon>Ascomycota</taxon>
        <taxon>Pezizomycotina</taxon>
        <taxon>Sordariomycetes</taxon>
        <taxon>Sordariomycetidae</taxon>
        <taxon>Sordariales</taxon>
        <taxon>Lasiosphaeriaceae</taxon>
        <taxon>Lasiosphaeris</taxon>
    </lineage>
</organism>